<dbReference type="EMBL" id="LK028663">
    <property type="protein sequence ID" value="CDS24971.1"/>
    <property type="molecule type" value="Genomic_DNA"/>
</dbReference>
<name>A0A068WXV3_ECHGR</name>
<reference evidence="2 3" key="1">
    <citation type="journal article" date="2013" name="Nature">
        <title>The genomes of four tapeworm species reveal adaptations to parasitism.</title>
        <authorList>
            <person name="Tsai I.J."/>
            <person name="Zarowiecki M."/>
            <person name="Holroyd N."/>
            <person name="Garciarrubio A."/>
            <person name="Sanchez-Flores A."/>
            <person name="Brooks K.L."/>
            <person name="Tracey A."/>
            <person name="Bobes R.J."/>
            <person name="Fragoso G."/>
            <person name="Sciutto E."/>
            <person name="Aslett M."/>
            <person name="Beasley H."/>
            <person name="Bennett H.M."/>
            <person name="Cai J."/>
            <person name="Camicia F."/>
            <person name="Clark R."/>
            <person name="Cucher M."/>
            <person name="De Silva N."/>
            <person name="Day T.A."/>
            <person name="Deplazes P."/>
            <person name="Estrada K."/>
            <person name="Fernandez C."/>
            <person name="Holland P.W."/>
            <person name="Hou J."/>
            <person name="Hu S."/>
            <person name="Huckvale T."/>
            <person name="Hung S.S."/>
            <person name="Kamenetzky L."/>
            <person name="Keane J.A."/>
            <person name="Kiss F."/>
            <person name="Koziol U."/>
            <person name="Lambert O."/>
            <person name="Liu K."/>
            <person name="Luo X."/>
            <person name="Luo Y."/>
            <person name="Macchiaroli N."/>
            <person name="Nichol S."/>
            <person name="Paps J."/>
            <person name="Parkinson J."/>
            <person name="Pouchkina-Stantcheva N."/>
            <person name="Riddiford N."/>
            <person name="Rosenzvit M."/>
            <person name="Salinas G."/>
            <person name="Wasmuth J.D."/>
            <person name="Zamanian M."/>
            <person name="Zheng Y."/>
            <person name="Cai X."/>
            <person name="Soberon X."/>
            <person name="Olson P.D."/>
            <person name="Laclette J.P."/>
            <person name="Brehm K."/>
            <person name="Berriman M."/>
            <person name="Garciarrubio A."/>
            <person name="Bobes R.J."/>
            <person name="Fragoso G."/>
            <person name="Sanchez-Flores A."/>
            <person name="Estrada K."/>
            <person name="Cevallos M.A."/>
            <person name="Morett E."/>
            <person name="Gonzalez V."/>
            <person name="Portillo T."/>
            <person name="Ochoa-Leyva A."/>
            <person name="Jose M.V."/>
            <person name="Sciutto E."/>
            <person name="Landa A."/>
            <person name="Jimenez L."/>
            <person name="Valdes V."/>
            <person name="Carrero J.C."/>
            <person name="Larralde C."/>
            <person name="Morales-Montor J."/>
            <person name="Limon-Lason J."/>
            <person name="Soberon X."/>
            <person name="Laclette J.P."/>
        </authorList>
    </citation>
    <scope>NUCLEOTIDE SEQUENCE [LARGE SCALE GENOMIC DNA]</scope>
</reference>
<organism evidence="2">
    <name type="scientific">Echinococcus granulosus</name>
    <name type="common">Hydatid tapeworm</name>
    <dbReference type="NCBI Taxonomy" id="6210"/>
    <lineage>
        <taxon>Eukaryota</taxon>
        <taxon>Metazoa</taxon>
        <taxon>Spiralia</taxon>
        <taxon>Lophotrochozoa</taxon>
        <taxon>Platyhelminthes</taxon>
        <taxon>Cestoda</taxon>
        <taxon>Eucestoda</taxon>
        <taxon>Cyclophyllidea</taxon>
        <taxon>Taeniidae</taxon>
        <taxon>Echinococcus</taxon>
        <taxon>Echinococcus granulosus group</taxon>
    </lineage>
</organism>
<evidence type="ECO:0000313" key="3">
    <source>
        <dbReference type="Proteomes" id="UP000492820"/>
    </source>
</evidence>
<dbReference type="Proteomes" id="UP000492820">
    <property type="component" value="Unassembled WGS sequence"/>
</dbReference>
<gene>
    <name evidence="2" type="ORF">EgrG_000313700</name>
</gene>
<keyword evidence="1" id="KW-0812">Transmembrane</keyword>
<reference evidence="2" key="2">
    <citation type="submission" date="2014-06" db="EMBL/GenBank/DDBJ databases">
        <authorList>
            <person name="Aslett M."/>
        </authorList>
    </citation>
    <scope>NUCLEOTIDE SEQUENCE</scope>
</reference>
<dbReference type="AlphaFoldDB" id="A0A068WXV3"/>
<accession>A0A068WXV3</accession>
<evidence type="ECO:0000256" key="1">
    <source>
        <dbReference type="SAM" id="Phobius"/>
    </source>
</evidence>
<proteinExistence type="predicted"/>
<evidence type="ECO:0000313" key="4">
    <source>
        <dbReference type="WBParaSite" id="EgrG_000313700"/>
    </source>
</evidence>
<feature type="transmembrane region" description="Helical" evidence="1">
    <location>
        <begin position="43"/>
        <end position="66"/>
    </location>
</feature>
<reference evidence="4" key="3">
    <citation type="submission" date="2020-10" db="UniProtKB">
        <authorList>
            <consortium name="WormBaseParasite"/>
        </authorList>
    </citation>
    <scope>IDENTIFICATION</scope>
</reference>
<sequence>KFCNYFIQACSILVSLTSFLRLFHSHSLSPTHPSFLLQFLRNVFSLLDFYLFLYHLPFVIVLAMAYSF</sequence>
<dbReference type="WBParaSite" id="EgrG_000313700">
    <property type="protein sequence ID" value="EgrG_000313700"/>
    <property type="gene ID" value="EgrG_000313700"/>
</dbReference>
<feature type="non-terminal residue" evidence="2">
    <location>
        <position position="1"/>
    </location>
</feature>
<protein>
    <submittedName>
        <fullName evidence="4">Ovule protein</fullName>
    </submittedName>
</protein>
<keyword evidence="1" id="KW-1133">Transmembrane helix</keyword>
<feature type="transmembrane region" description="Helical" evidence="1">
    <location>
        <begin position="6"/>
        <end position="23"/>
    </location>
</feature>
<keyword evidence="1" id="KW-0472">Membrane</keyword>
<evidence type="ECO:0000313" key="2">
    <source>
        <dbReference type="EMBL" id="CDS24971.1"/>
    </source>
</evidence>